<feature type="non-terminal residue" evidence="2">
    <location>
        <position position="1"/>
    </location>
</feature>
<accession>A0A6H5I396</accession>
<keyword evidence="3" id="KW-1185">Reference proteome</keyword>
<proteinExistence type="predicted"/>
<protein>
    <submittedName>
        <fullName evidence="2">Uncharacterized protein</fullName>
    </submittedName>
</protein>
<feature type="region of interest" description="Disordered" evidence="1">
    <location>
        <begin position="31"/>
        <end position="55"/>
    </location>
</feature>
<evidence type="ECO:0000313" key="2">
    <source>
        <dbReference type="EMBL" id="CAB0030310.1"/>
    </source>
</evidence>
<sequence>HNCIAEPEFLPMLGASHPDDIRAIAVLTSSDETSIAEPDSDLVRRQEPPGTYPCD</sequence>
<gene>
    <name evidence="2" type="ORF">TBRA_LOCUS2317</name>
</gene>
<organism evidence="2 3">
    <name type="scientific">Trichogramma brassicae</name>
    <dbReference type="NCBI Taxonomy" id="86971"/>
    <lineage>
        <taxon>Eukaryota</taxon>
        <taxon>Metazoa</taxon>
        <taxon>Ecdysozoa</taxon>
        <taxon>Arthropoda</taxon>
        <taxon>Hexapoda</taxon>
        <taxon>Insecta</taxon>
        <taxon>Pterygota</taxon>
        <taxon>Neoptera</taxon>
        <taxon>Endopterygota</taxon>
        <taxon>Hymenoptera</taxon>
        <taxon>Apocrita</taxon>
        <taxon>Proctotrupomorpha</taxon>
        <taxon>Chalcidoidea</taxon>
        <taxon>Trichogrammatidae</taxon>
        <taxon>Trichogramma</taxon>
    </lineage>
</organism>
<dbReference type="Proteomes" id="UP000479190">
    <property type="component" value="Unassembled WGS sequence"/>
</dbReference>
<dbReference type="EMBL" id="CADCXV010000455">
    <property type="protein sequence ID" value="CAB0030310.1"/>
    <property type="molecule type" value="Genomic_DNA"/>
</dbReference>
<evidence type="ECO:0000256" key="1">
    <source>
        <dbReference type="SAM" id="MobiDB-lite"/>
    </source>
</evidence>
<reference evidence="2 3" key="1">
    <citation type="submission" date="2020-02" db="EMBL/GenBank/DDBJ databases">
        <authorList>
            <person name="Ferguson B K."/>
        </authorList>
    </citation>
    <scope>NUCLEOTIDE SEQUENCE [LARGE SCALE GENOMIC DNA]</scope>
</reference>
<name>A0A6H5I396_9HYME</name>
<dbReference type="AlphaFoldDB" id="A0A6H5I396"/>
<evidence type="ECO:0000313" key="3">
    <source>
        <dbReference type="Proteomes" id="UP000479190"/>
    </source>
</evidence>